<evidence type="ECO:0000256" key="3">
    <source>
        <dbReference type="ARBA" id="ARBA00022692"/>
    </source>
</evidence>
<dbReference type="OrthoDB" id="407410at2759"/>
<feature type="transmembrane region" description="Helical" evidence="6">
    <location>
        <begin position="200"/>
        <end position="219"/>
    </location>
</feature>
<dbReference type="InParanoid" id="A0EBJ8"/>
<organism evidence="8 9">
    <name type="scientific">Paramecium tetraurelia</name>
    <dbReference type="NCBI Taxonomy" id="5888"/>
    <lineage>
        <taxon>Eukaryota</taxon>
        <taxon>Sar</taxon>
        <taxon>Alveolata</taxon>
        <taxon>Ciliophora</taxon>
        <taxon>Intramacronucleata</taxon>
        <taxon>Oligohymenophorea</taxon>
        <taxon>Peniculida</taxon>
        <taxon>Parameciidae</taxon>
        <taxon>Paramecium</taxon>
    </lineage>
</organism>
<evidence type="ECO:0000256" key="4">
    <source>
        <dbReference type="ARBA" id="ARBA00022989"/>
    </source>
</evidence>
<keyword evidence="2" id="KW-0813">Transport</keyword>
<feature type="transmembrane region" description="Helical" evidence="6">
    <location>
        <begin position="451"/>
        <end position="473"/>
    </location>
</feature>
<evidence type="ECO:0000259" key="7">
    <source>
        <dbReference type="Pfam" id="PF01699"/>
    </source>
</evidence>
<dbReference type="PANTHER" id="PTHR12266:SF0">
    <property type="entry name" value="MITOCHONDRIAL SODIUM_CALCIUM EXCHANGER PROTEIN"/>
    <property type="match status" value="1"/>
</dbReference>
<sequence length="601" mass="68893">MYWHLAEAPYEPKNLSCQKSQFMQTTEHSQQCFIAQQYCQHDFLYFNYSILSYCWLNGSIMVNQYMKQTTLIVSGFVGYLVYNGISEVIKEYLIPSLEAVKVRFEISEIMAGVTLLAFGNGAGDVLTALVASSYPGGIDYNIGATMGAGFFLCSIGVYLITKTSKSQIKMEPVHFWRNVGFQIISIFVIMVFGVIGQISYFSSISLTVLYLILVSLVYYQERDKILKSRKDSLGERVQTVNEAKYDLEIAQKFDDMKLIYLWDKKSEMEQAAKPVKWATPLIRLNYVSGDARVKMLAKKFRSAVKLTMANLETQKQKWERLSMHEKVRAVIIYPLQMILKFTLPKPQEDQFDKNQAINLLILVFPIPGSVFLVSVVFGFPPWWVYFLALMFGFGMSIFINTTTPSQRTPPNYFFYIQLYCILGSLVWIFFLSGLLIDFLQFWAIITELNKTFLGFSLIAMGNVLPDCITLVSLAEEGYGNKQPYQQQSWHQMEFIVIDLANTIVGQMFTNLIGFSVAFLKQNFVNSGPIKFNLFSIIDIEQNAFKLMVILAAFLNLLFTLIMVVRNHYIITKSIAKLLTIFYSIFFILSSSSAFYHAWVKK</sequence>
<evidence type="ECO:0000256" key="1">
    <source>
        <dbReference type="ARBA" id="ARBA00004141"/>
    </source>
</evidence>
<keyword evidence="9" id="KW-1185">Reference proteome</keyword>
<dbReference type="PANTHER" id="PTHR12266">
    <property type="entry name" value="NA+/CA2+ K+ INDEPENDENT EXCHANGER"/>
    <property type="match status" value="1"/>
</dbReference>
<dbReference type="Gene3D" id="1.20.1420.30">
    <property type="entry name" value="NCX, central ion-binding region"/>
    <property type="match status" value="2"/>
</dbReference>
<gene>
    <name evidence="8" type="ORF">GSPATT00025399001</name>
</gene>
<feature type="transmembrane region" description="Helical" evidence="6">
    <location>
        <begin position="577"/>
        <end position="598"/>
    </location>
</feature>
<dbReference type="InterPro" id="IPR004837">
    <property type="entry name" value="NaCa_Exmemb"/>
</dbReference>
<accession>A0EBJ8</accession>
<dbReference type="HOGENOM" id="CLU_468903_0_0_1"/>
<dbReference type="AlphaFoldDB" id="A0EBJ8"/>
<dbReference type="eggNOG" id="KOG2399">
    <property type="taxonomic scope" value="Eukaryota"/>
</dbReference>
<dbReference type="EMBL" id="CT868669">
    <property type="protein sequence ID" value="CAK92665.1"/>
    <property type="molecule type" value="Genomic_DNA"/>
</dbReference>
<evidence type="ECO:0000313" key="9">
    <source>
        <dbReference type="Proteomes" id="UP000000600"/>
    </source>
</evidence>
<name>A0EBJ8_PARTE</name>
<dbReference type="InterPro" id="IPR044880">
    <property type="entry name" value="NCX_ion-bd_dom_sf"/>
</dbReference>
<evidence type="ECO:0000256" key="6">
    <source>
        <dbReference type="SAM" id="Phobius"/>
    </source>
</evidence>
<dbReference type="Pfam" id="PF01699">
    <property type="entry name" value="Na_Ca_ex"/>
    <property type="match status" value="1"/>
</dbReference>
<keyword evidence="4 6" id="KW-1133">Transmembrane helix</keyword>
<reference evidence="8 9" key="1">
    <citation type="journal article" date="2006" name="Nature">
        <title>Global trends of whole-genome duplications revealed by the ciliate Paramecium tetraurelia.</title>
        <authorList>
            <consortium name="Genoscope"/>
            <person name="Aury J.-M."/>
            <person name="Jaillon O."/>
            <person name="Duret L."/>
            <person name="Noel B."/>
            <person name="Jubin C."/>
            <person name="Porcel B.M."/>
            <person name="Segurens B."/>
            <person name="Daubin V."/>
            <person name="Anthouard V."/>
            <person name="Aiach N."/>
            <person name="Arnaiz O."/>
            <person name="Billaut A."/>
            <person name="Beisson J."/>
            <person name="Blanc I."/>
            <person name="Bouhouche K."/>
            <person name="Camara F."/>
            <person name="Duharcourt S."/>
            <person name="Guigo R."/>
            <person name="Gogendeau D."/>
            <person name="Katinka M."/>
            <person name="Keller A.-M."/>
            <person name="Kissmehl R."/>
            <person name="Klotz C."/>
            <person name="Koll F."/>
            <person name="Le Moue A."/>
            <person name="Lepere C."/>
            <person name="Malinsky S."/>
            <person name="Nowacki M."/>
            <person name="Nowak J.K."/>
            <person name="Plattner H."/>
            <person name="Poulain J."/>
            <person name="Ruiz F."/>
            <person name="Serrano V."/>
            <person name="Zagulski M."/>
            <person name="Dessen P."/>
            <person name="Betermier M."/>
            <person name="Weissenbach J."/>
            <person name="Scarpelli C."/>
            <person name="Schachter V."/>
            <person name="Sperling L."/>
            <person name="Meyer E."/>
            <person name="Cohen J."/>
            <person name="Wincker P."/>
        </authorList>
    </citation>
    <scope>NUCLEOTIDE SEQUENCE [LARGE SCALE GENOMIC DNA]</scope>
    <source>
        <strain evidence="8 9">Stock d4-2</strain>
    </source>
</reference>
<evidence type="ECO:0000256" key="5">
    <source>
        <dbReference type="ARBA" id="ARBA00023136"/>
    </source>
</evidence>
<feature type="transmembrane region" description="Helical" evidence="6">
    <location>
        <begin position="543"/>
        <end position="565"/>
    </location>
</feature>
<dbReference type="GO" id="GO:0006812">
    <property type="term" value="P:monoatomic cation transport"/>
    <property type="evidence" value="ECO:0000318"/>
    <property type="project" value="GO_Central"/>
</dbReference>
<keyword evidence="3 6" id="KW-0812">Transmembrane</keyword>
<dbReference type="InterPro" id="IPR051359">
    <property type="entry name" value="CaCA_antiporter"/>
</dbReference>
<proteinExistence type="predicted"/>
<comment type="subcellular location">
    <subcellularLocation>
        <location evidence="1">Membrane</location>
        <topology evidence="1">Multi-pass membrane protein</topology>
    </subcellularLocation>
</comment>
<feature type="transmembrane region" description="Helical" evidence="6">
    <location>
        <begin position="140"/>
        <end position="161"/>
    </location>
</feature>
<feature type="transmembrane region" description="Helical" evidence="6">
    <location>
        <begin position="356"/>
        <end position="376"/>
    </location>
</feature>
<evidence type="ECO:0000256" key="2">
    <source>
        <dbReference type="ARBA" id="ARBA00022448"/>
    </source>
</evidence>
<dbReference type="GeneID" id="5045847"/>
<keyword evidence="5 6" id="KW-0472">Membrane</keyword>
<feature type="transmembrane region" description="Helical" evidence="6">
    <location>
        <begin position="494"/>
        <end position="519"/>
    </location>
</feature>
<protein>
    <recommendedName>
        <fullName evidence="7">Sodium/calcium exchanger membrane region domain-containing protein</fullName>
    </recommendedName>
</protein>
<feature type="domain" description="Sodium/calcium exchanger membrane region" evidence="7">
    <location>
        <begin position="87"/>
        <end position="218"/>
    </location>
</feature>
<feature type="transmembrane region" description="Helical" evidence="6">
    <location>
        <begin position="382"/>
        <end position="400"/>
    </location>
</feature>
<dbReference type="STRING" id="5888.A0EBJ8"/>
<dbReference type="Proteomes" id="UP000000600">
    <property type="component" value="Unassembled WGS sequence"/>
</dbReference>
<feature type="transmembrane region" description="Helical" evidence="6">
    <location>
        <begin position="173"/>
        <end position="194"/>
    </location>
</feature>
<dbReference type="GO" id="GO:0016020">
    <property type="term" value="C:membrane"/>
    <property type="evidence" value="ECO:0000318"/>
    <property type="project" value="GO_Central"/>
</dbReference>
<dbReference type="RefSeq" id="XP_001460062.1">
    <property type="nucleotide sequence ID" value="XM_001460025.1"/>
</dbReference>
<evidence type="ECO:0000313" key="8">
    <source>
        <dbReference type="EMBL" id="CAK92665.1"/>
    </source>
</evidence>
<feature type="transmembrane region" description="Helical" evidence="6">
    <location>
        <begin position="109"/>
        <end position="134"/>
    </location>
</feature>
<dbReference type="KEGG" id="ptm:GSPATT00025399001"/>
<dbReference type="OMA" id="DATVVWW"/>
<feature type="transmembrane region" description="Helical" evidence="6">
    <location>
        <begin position="412"/>
        <end position="445"/>
    </location>
</feature>
<dbReference type="GO" id="GO:0008324">
    <property type="term" value="F:monoatomic cation transmembrane transporter activity"/>
    <property type="evidence" value="ECO:0000318"/>
    <property type="project" value="GO_Central"/>
</dbReference>